<organism evidence="1 2">
    <name type="scientific">Imbroritus primus</name>
    <dbReference type="NCBI Taxonomy" id="3058603"/>
    <lineage>
        <taxon>Bacteria</taxon>
        <taxon>Pseudomonadati</taxon>
        <taxon>Pseudomonadota</taxon>
        <taxon>Betaproteobacteria</taxon>
        <taxon>Burkholderiales</taxon>
        <taxon>Burkholderiaceae</taxon>
        <taxon>Imbroritus</taxon>
    </lineage>
</organism>
<keyword evidence="2" id="KW-1185">Reference proteome</keyword>
<accession>A0ACD3SW23</accession>
<evidence type="ECO:0000313" key="2">
    <source>
        <dbReference type="Proteomes" id="UP000004277"/>
    </source>
</evidence>
<evidence type="ECO:0000313" key="1">
    <source>
        <dbReference type="EMBL" id="TMS59852.1"/>
    </source>
</evidence>
<name>A0ACD3SW23_9BURK</name>
<proteinExistence type="predicted"/>
<sequence length="173" mass="18550">MPKTRVFADTNVILESFRTGCWTAISSHFAIETVQKCVEETLTGNPGDPRHVAVPPAELRAGLAGEHPVTRKEIAALVLAHPSCGTLDDGEKHLLAWLLANKLLPSAIVVVTTADKAALVASHGLGWLDCAVSLEDLARKAGVGRANLDALALQYREDWLSSIKTKIRMGILP</sequence>
<protein>
    <submittedName>
        <fullName evidence="1">Uncharacterized protein</fullName>
    </submittedName>
</protein>
<gene>
    <name evidence="1" type="ORF">MW7_000440</name>
</gene>
<reference evidence="1" key="1">
    <citation type="submission" date="2019-05" db="EMBL/GenBank/DDBJ databases">
        <title>Revised genome assembly of Burkholderiaceae (previously Ralstonia) sp. PBA.</title>
        <authorList>
            <person name="Gan H.M."/>
        </authorList>
    </citation>
    <scope>NUCLEOTIDE SEQUENCE</scope>
    <source>
        <strain evidence="1">PBA</strain>
    </source>
</reference>
<dbReference type="EMBL" id="AKCV02000002">
    <property type="protein sequence ID" value="TMS59852.1"/>
    <property type="molecule type" value="Genomic_DNA"/>
</dbReference>
<dbReference type="Proteomes" id="UP000004277">
    <property type="component" value="Unassembled WGS sequence"/>
</dbReference>
<comment type="caution">
    <text evidence="1">The sequence shown here is derived from an EMBL/GenBank/DDBJ whole genome shotgun (WGS) entry which is preliminary data.</text>
</comment>